<organism evidence="1 2">
    <name type="scientific">Klebsiella pneumoniae subsp. ozaenae</name>
    <dbReference type="NCBI Taxonomy" id="574"/>
    <lineage>
        <taxon>Bacteria</taxon>
        <taxon>Pseudomonadati</taxon>
        <taxon>Pseudomonadota</taxon>
        <taxon>Gammaproteobacteria</taxon>
        <taxon>Enterobacterales</taxon>
        <taxon>Enterobacteriaceae</taxon>
        <taxon>Klebsiella/Raoultella group</taxon>
        <taxon>Klebsiella</taxon>
        <taxon>Klebsiella pneumoniae complex</taxon>
    </lineage>
</organism>
<sequence length="194" mass="21953">MPGFRGLVTTFFSGLVSCYSASPKPWSYRVRRTTQGWDGPVWYPEKALILLQNTEGQLDDEADLTAEQIANLRAIHAMNPAHILVECALNRDWGRGLVLGDLNIDSYRIAADRLYDEGFGLCFRYNRQDDLNTFVQQVLDHIGAAQYGDLSTGKLTLKLLRDDYDPNTLPLFTYDNGIVGCAGRRQHQRRRGPE</sequence>
<evidence type="ECO:0000313" key="2">
    <source>
        <dbReference type="Proteomes" id="UP000255382"/>
    </source>
</evidence>
<dbReference type="PROSITE" id="PS51257">
    <property type="entry name" value="PROKAR_LIPOPROTEIN"/>
    <property type="match status" value="1"/>
</dbReference>
<dbReference type="AlphaFoldDB" id="A0A377ZIT9"/>
<protein>
    <submittedName>
        <fullName evidence="1">Uncharacterized protein</fullName>
    </submittedName>
</protein>
<dbReference type="Proteomes" id="UP000255382">
    <property type="component" value="Unassembled WGS sequence"/>
</dbReference>
<evidence type="ECO:0000313" key="1">
    <source>
        <dbReference type="EMBL" id="STU71451.1"/>
    </source>
</evidence>
<keyword evidence="2" id="KW-1185">Reference proteome</keyword>
<proteinExistence type="predicted"/>
<reference evidence="1 2" key="1">
    <citation type="submission" date="2018-06" db="EMBL/GenBank/DDBJ databases">
        <authorList>
            <consortium name="Pathogen Informatics"/>
            <person name="Doyle S."/>
        </authorList>
    </citation>
    <scope>NUCLEOTIDE SEQUENCE [LARGE SCALE GENOMIC DNA]</scope>
    <source>
        <strain evidence="1 2">NCTC5050</strain>
    </source>
</reference>
<dbReference type="EMBL" id="UGLZ01000004">
    <property type="protein sequence ID" value="STU71451.1"/>
    <property type="molecule type" value="Genomic_DNA"/>
</dbReference>
<gene>
    <name evidence="1" type="ORF">NCTC5050_02235</name>
</gene>
<name>A0A377ZIT9_KLEPO</name>
<accession>A0A377ZIT9</accession>